<feature type="transmembrane region" description="Helical" evidence="12">
    <location>
        <begin position="190"/>
        <end position="207"/>
    </location>
</feature>
<keyword evidence="4" id="KW-0349">Heme</keyword>
<evidence type="ECO:0000256" key="4">
    <source>
        <dbReference type="ARBA" id="ARBA00022617"/>
    </source>
</evidence>
<evidence type="ECO:0000256" key="7">
    <source>
        <dbReference type="ARBA" id="ARBA00022982"/>
    </source>
</evidence>
<evidence type="ECO:0000256" key="10">
    <source>
        <dbReference type="ARBA" id="ARBA00023136"/>
    </source>
</evidence>
<dbReference type="VEuPathDB" id="VectorBase:LLONM1_002736"/>
<evidence type="ECO:0000256" key="5">
    <source>
        <dbReference type="ARBA" id="ARBA00022692"/>
    </source>
</evidence>
<dbReference type="PROSITE" id="PS50939">
    <property type="entry name" value="CYTOCHROME_B561"/>
    <property type="match status" value="1"/>
</dbReference>
<evidence type="ECO:0000256" key="11">
    <source>
        <dbReference type="ARBA" id="ARBA00024225"/>
    </source>
</evidence>
<dbReference type="EC" id="7.2.1.3" evidence="11"/>
<evidence type="ECO:0000256" key="8">
    <source>
        <dbReference type="ARBA" id="ARBA00022989"/>
    </source>
</evidence>
<evidence type="ECO:0000256" key="6">
    <source>
        <dbReference type="ARBA" id="ARBA00022723"/>
    </source>
</evidence>
<dbReference type="Proteomes" id="UP000092461">
    <property type="component" value="Unassembled WGS sequence"/>
</dbReference>
<dbReference type="GO" id="GO:0046872">
    <property type="term" value="F:metal ion binding"/>
    <property type="evidence" value="ECO:0007669"/>
    <property type="project" value="UniProtKB-KW"/>
</dbReference>
<evidence type="ECO:0000313" key="14">
    <source>
        <dbReference type="EnsemblMetazoa" id="LLOJ007543-PA"/>
    </source>
</evidence>
<feature type="transmembrane region" description="Helical" evidence="12">
    <location>
        <begin position="159"/>
        <end position="178"/>
    </location>
</feature>
<keyword evidence="6" id="KW-0479">Metal-binding</keyword>
<keyword evidence="7" id="KW-0249">Electron transport</keyword>
<evidence type="ECO:0000256" key="2">
    <source>
        <dbReference type="ARBA" id="ARBA00004141"/>
    </source>
</evidence>
<dbReference type="AlphaFoldDB" id="A0A1B0CRP5"/>
<keyword evidence="15" id="KW-1185">Reference proteome</keyword>
<dbReference type="EnsemblMetazoa" id="LLOJ007543-RA">
    <property type="protein sequence ID" value="LLOJ007543-PA"/>
    <property type="gene ID" value="LLOJ007543"/>
</dbReference>
<proteinExistence type="predicted"/>
<evidence type="ECO:0000256" key="12">
    <source>
        <dbReference type="SAM" id="Phobius"/>
    </source>
</evidence>
<evidence type="ECO:0000259" key="13">
    <source>
        <dbReference type="PROSITE" id="PS50939"/>
    </source>
</evidence>
<dbReference type="InterPro" id="IPR006593">
    <property type="entry name" value="Cyt_b561/ferric_Rdtase_TM"/>
</dbReference>
<protein>
    <recommendedName>
        <fullName evidence="11">ascorbate ferrireductase (transmembrane)</fullName>
        <ecNumber evidence="11">7.2.1.3</ecNumber>
    </recommendedName>
</protein>
<dbReference type="EMBL" id="AJWK01025071">
    <property type="status" value="NOT_ANNOTATED_CDS"/>
    <property type="molecule type" value="Genomic_DNA"/>
</dbReference>
<feature type="transmembrane region" description="Helical" evidence="12">
    <location>
        <begin position="42"/>
        <end position="63"/>
    </location>
</feature>
<feature type="domain" description="Cytochrome b561" evidence="13">
    <location>
        <begin position="12"/>
        <end position="216"/>
    </location>
</feature>
<feature type="transmembrane region" description="Helical" evidence="12">
    <location>
        <begin position="12"/>
        <end position="36"/>
    </location>
</feature>
<dbReference type="Pfam" id="PF03188">
    <property type="entry name" value="Cytochrom_B561"/>
    <property type="match status" value="1"/>
</dbReference>
<dbReference type="GO" id="GO:0016020">
    <property type="term" value="C:membrane"/>
    <property type="evidence" value="ECO:0007669"/>
    <property type="project" value="UniProtKB-SubCell"/>
</dbReference>
<evidence type="ECO:0000313" key="15">
    <source>
        <dbReference type="Proteomes" id="UP000092461"/>
    </source>
</evidence>
<keyword evidence="5 12" id="KW-0812">Transmembrane</keyword>
<evidence type="ECO:0000256" key="9">
    <source>
        <dbReference type="ARBA" id="ARBA00023004"/>
    </source>
</evidence>
<dbReference type="PANTHER" id="PTHR15422">
    <property type="entry name" value="OS05G0565100 PROTEIN"/>
    <property type="match status" value="1"/>
</dbReference>
<dbReference type="PANTHER" id="PTHR15422:SF45">
    <property type="entry name" value="CYTOCHROME B561 DOMAIN-CONTAINING PROTEIN"/>
    <property type="match status" value="1"/>
</dbReference>
<accession>A0A1B0CRP5</accession>
<dbReference type="CDD" id="cd08761">
    <property type="entry name" value="Cyt_b561_CYB561D2_like"/>
    <property type="match status" value="1"/>
</dbReference>
<dbReference type="VEuPathDB" id="VectorBase:LLOJ007543"/>
<dbReference type="GO" id="GO:0140575">
    <property type="term" value="F:transmembrane monodehydroascorbate reductase activity"/>
    <property type="evidence" value="ECO:0007669"/>
    <property type="project" value="InterPro"/>
</dbReference>
<feature type="transmembrane region" description="Helical" evidence="12">
    <location>
        <begin position="116"/>
        <end position="138"/>
    </location>
</feature>
<dbReference type="InterPro" id="IPR045150">
    <property type="entry name" value="CYB561D1/2"/>
</dbReference>
<dbReference type="Gene3D" id="1.20.120.1770">
    <property type="match status" value="1"/>
</dbReference>
<keyword evidence="9" id="KW-0408">Iron</keyword>
<keyword evidence="8 12" id="KW-1133">Transmembrane helix</keyword>
<evidence type="ECO:0000256" key="3">
    <source>
        <dbReference type="ARBA" id="ARBA00022448"/>
    </source>
</evidence>
<feature type="transmembrane region" description="Helical" evidence="12">
    <location>
        <begin position="83"/>
        <end position="104"/>
    </location>
</feature>
<dbReference type="GO" id="GO:0140571">
    <property type="term" value="F:transmembrane ascorbate ferrireductase activity"/>
    <property type="evidence" value="ECO:0007669"/>
    <property type="project" value="UniProtKB-EC"/>
</dbReference>
<evidence type="ECO:0000256" key="1">
    <source>
        <dbReference type="ARBA" id="ARBA00001970"/>
    </source>
</evidence>
<comment type="cofactor">
    <cofactor evidence="1">
        <name>heme b</name>
        <dbReference type="ChEBI" id="CHEBI:60344"/>
    </cofactor>
</comment>
<sequence>MNTELQTPLTWVQIVMDLVVHSLLFIFTAYIVYLSFSHSAFLFAWHPALLTIGYTVFMSEAILSFSENNLLTRNRSFQWRVRFHWIMQTIGGVLSTAGFIAILAHKFVNDKHHFHTYHAIVGLITFILTALVGVGGVWTKYSYNLRQYLRPVLAKLIHGALGSILYFLAVITMILGLYSNFFVRSSFSSARGIGIFILIITATYVLIKPLTSCLMRFRSAPMRVSSL</sequence>
<reference evidence="14" key="1">
    <citation type="submission" date="2020-05" db="UniProtKB">
        <authorList>
            <consortium name="EnsemblMetazoa"/>
        </authorList>
    </citation>
    <scope>IDENTIFICATION</scope>
    <source>
        <strain evidence="14">Jacobina</strain>
    </source>
</reference>
<dbReference type="SMART" id="SM00665">
    <property type="entry name" value="B561"/>
    <property type="match status" value="1"/>
</dbReference>
<organism evidence="14 15">
    <name type="scientific">Lutzomyia longipalpis</name>
    <name type="common">Sand fly</name>
    <dbReference type="NCBI Taxonomy" id="7200"/>
    <lineage>
        <taxon>Eukaryota</taxon>
        <taxon>Metazoa</taxon>
        <taxon>Ecdysozoa</taxon>
        <taxon>Arthropoda</taxon>
        <taxon>Hexapoda</taxon>
        <taxon>Insecta</taxon>
        <taxon>Pterygota</taxon>
        <taxon>Neoptera</taxon>
        <taxon>Endopterygota</taxon>
        <taxon>Diptera</taxon>
        <taxon>Nematocera</taxon>
        <taxon>Psychodoidea</taxon>
        <taxon>Psychodidae</taxon>
        <taxon>Lutzomyia</taxon>
        <taxon>Lutzomyia</taxon>
    </lineage>
</organism>
<keyword evidence="10 12" id="KW-0472">Membrane</keyword>
<comment type="subcellular location">
    <subcellularLocation>
        <location evidence="2">Membrane</location>
        <topology evidence="2">Multi-pass membrane protein</topology>
    </subcellularLocation>
</comment>
<name>A0A1B0CRP5_LUTLO</name>
<keyword evidence="3" id="KW-0813">Transport</keyword>